<dbReference type="InterPro" id="IPR000421">
    <property type="entry name" value="FA58C"/>
</dbReference>
<dbReference type="PROSITE" id="PS52009">
    <property type="entry name" value="GH84"/>
    <property type="match status" value="1"/>
</dbReference>
<dbReference type="EMBL" id="JNAD02000001">
    <property type="protein sequence ID" value="RKM99432.1"/>
    <property type="molecule type" value="Genomic_DNA"/>
</dbReference>
<dbReference type="GO" id="GO:0005975">
    <property type="term" value="P:carbohydrate metabolic process"/>
    <property type="evidence" value="ECO:0007669"/>
    <property type="project" value="UniProtKB-ARBA"/>
</dbReference>
<organism evidence="7 8">
    <name type="scientific">Streptomyces xinghaiensis</name>
    <dbReference type="NCBI Taxonomy" id="1038928"/>
    <lineage>
        <taxon>Bacteria</taxon>
        <taxon>Bacillati</taxon>
        <taxon>Actinomycetota</taxon>
        <taxon>Actinomycetes</taxon>
        <taxon>Kitasatosporales</taxon>
        <taxon>Streptomycetaceae</taxon>
        <taxon>Streptomyces</taxon>
    </lineage>
</organism>
<dbReference type="Gene3D" id="1.20.58.460">
    <property type="entry name" value="Hyaluronidase post-catalytic domain-like"/>
    <property type="match status" value="1"/>
</dbReference>
<evidence type="ECO:0000313" key="7">
    <source>
        <dbReference type="EMBL" id="RKM99432.1"/>
    </source>
</evidence>
<feature type="region of interest" description="Disordered" evidence="4">
    <location>
        <begin position="164"/>
        <end position="183"/>
    </location>
</feature>
<dbReference type="GO" id="GO:0015929">
    <property type="term" value="F:hexosaminidase activity"/>
    <property type="evidence" value="ECO:0007669"/>
    <property type="project" value="UniProtKB-ARBA"/>
</dbReference>
<dbReference type="Pfam" id="PF21774">
    <property type="entry name" value="NagJ_C"/>
    <property type="match status" value="1"/>
</dbReference>
<protein>
    <submittedName>
        <fullName evidence="7">Hyaluronidase</fullName>
    </submittedName>
</protein>
<evidence type="ECO:0000259" key="5">
    <source>
        <dbReference type="PROSITE" id="PS50022"/>
    </source>
</evidence>
<feature type="compositionally biased region" description="Low complexity" evidence="4">
    <location>
        <begin position="7"/>
        <end position="25"/>
    </location>
</feature>
<dbReference type="InterPro" id="IPR051822">
    <property type="entry name" value="Glycosyl_Hydrolase_84"/>
</dbReference>
<dbReference type="InterPro" id="IPR011496">
    <property type="entry name" value="O-GlcNAcase_cat"/>
</dbReference>
<dbReference type="RefSeq" id="WP_050363367.1">
    <property type="nucleotide sequence ID" value="NZ_CP134822.1"/>
</dbReference>
<sequence>MIGGLVGTAPSAAAAPSPAGESASTAEERKGDTSVPSVWPRPQDLRAQGKPVRVTEQVALVSDGNTDPYALDALRALLRSAGARRVLDVRPGGELPHDALVVRADAQGAAEALRALRTPSAGDLPSGGYRLAVGRTGGRDTVALTGRGGDGLFHAVQTLRQLVVPSGDGDRDSGSDGGTADRAGRSFAGVVVRDWPGTAVRGVTESFYGTPWTREQRLEHLDFLGRTKQNHYLYAAGDDPYRQSRWRDPYPAGQRGEFRALAERARANHVTLGWAVSPGQALCFSSDDDLRALTRKIDAMWALGLRAFQLQFQDVSYSEWHCDADAERFGSGPEAAARAQARVANAVAEHLADRHPGAAPLSVMPTEYYQDGTTAYRSALAGALRREVEVAWTGVGVVPKKITGGQLADAREAFGHPLVTVDNYPVNDFAQDRLFLGPYRGREPGVAVGSSALLANAMAQPTASRLPLFTAADFSWNPRGYRPQESWQAAVDALAGPDARSRRALGVLAAHGASSGLGGKESAYLRPLIDALWTAHSRGDREKLETAGERLSEAFRVMRRAPEQLSGPAGEELAADREAGPWLAQLARYGRAGERAVEMLLAQARGNGGAAWRAQLDLQRLRKEIAASPATVGEGVLDPFLKKAVGRADAWTGADRARPREAVTERPGELRVDLGGTRPLAAVTVLSAPDRDTGAVVEARVPGEGWRSLGRLSREGWTQLGAEDVRADTVRLTWPRGDRSPEVRGVVPWFADLPDARLDLARGETDVTIGGEEKIPVELTAERPADVRGRLVATSPEGIEVKVPQGVTVRRGTKTEVPVTVSVPEDTPAGSYEVPFDFAGEKRTLTVRAFPETGGPDLARGATATSSGDETADFPAPAAVDGDPATRWSSPAEDNAWFQIELDRPARVGQVVLHWQDAYAARYRVQVSADGRVWRDAAAVRDGRGGRESVRMDAPDTRFIRVQGEQRATRYGYSLFSVEAYAVGR</sequence>
<dbReference type="PROSITE" id="PS50022">
    <property type="entry name" value="FA58C_3"/>
    <property type="match status" value="1"/>
</dbReference>
<dbReference type="Gene3D" id="3.20.20.80">
    <property type="entry name" value="Glycosidases"/>
    <property type="match status" value="1"/>
</dbReference>
<dbReference type="SUPFAM" id="SSF140657">
    <property type="entry name" value="Hyaluronidase post-catalytic domain-like"/>
    <property type="match status" value="1"/>
</dbReference>
<keyword evidence="8" id="KW-1185">Reference proteome</keyword>
<evidence type="ECO:0000259" key="6">
    <source>
        <dbReference type="PROSITE" id="PS52009"/>
    </source>
</evidence>
<dbReference type="GO" id="GO:1901135">
    <property type="term" value="P:carbohydrate derivative metabolic process"/>
    <property type="evidence" value="ECO:0007669"/>
    <property type="project" value="UniProtKB-ARBA"/>
</dbReference>
<evidence type="ECO:0000256" key="1">
    <source>
        <dbReference type="ARBA" id="ARBA00022801"/>
    </source>
</evidence>
<dbReference type="PANTHER" id="PTHR13170:SF16">
    <property type="entry name" value="PROTEIN O-GLCNACASE"/>
    <property type="match status" value="1"/>
</dbReference>
<evidence type="ECO:0000313" key="8">
    <source>
        <dbReference type="Proteomes" id="UP000028058"/>
    </source>
</evidence>
<dbReference type="Gene3D" id="2.60.120.260">
    <property type="entry name" value="Galactose-binding domain-like"/>
    <property type="match status" value="1"/>
</dbReference>
<evidence type="ECO:0000256" key="4">
    <source>
        <dbReference type="SAM" id="MobiDB-lite"/>
    </source>
</evidence>
<dbReference type="InterPro" id="IPR008979">
    <property type="entry name" value="Galactose-bd-like_sf"/>
</dbReference>
<dbReference type="OrthoDB" id="9760892at2"/>
<proteinExistence type="inferred from homology"/>
<feature type="domain" description="GH84" evidence="6">
    <location>
        <begin position="199"/>
        <end position="479"/>
    </location>
</feature>
<dbReference type="Proteomes" id="UP000028058">
    <property type="component" value="Unassembled WGS sequence"/>
</dbReference>
<dbReference type="Pfam" id="PF07555">
    <property type="entry name" value="NAGidase"/>
    <property type="match status" value="1"/>
</dbReference>
<dbReference type="InterPro" id="IPR029018">
    <property type="entry name" value="Hex-like_dom2"/>
</dbReference>
<evidence type="ECO:0000256" key="2">
    <source>
        <dbReference type="ARBA" id="ARBA00023295"/>
    </source>
</evidence>
<reference evidence="7 8" key="1">
    <citation type="journal article" date="2014" name="Genome Announc.">
        <title>Draft Genome Sequence of Streptomyces fradiae ATCC 19609, a Strain Highly Sensitive to Antibiotics.</title>
        <authorList>
            <person name="Bekker O.B."/>
            <person name="Klimina K.M."/>
            <person name="Vatlin A.A."/>
            <person name="Zakharevich N.V."/>
            <person name="Kasianov A.S."/>
            <person name="Danilenko V.N."/>
        </authorList>
    </citation>
    <scope>NUCLEOTIDE SEQUENCE [LARGE SCALE GENOMIC DNA]</scope>
    <source>
        <strain evidence="7 8">ATCC 19609</strain>
    </source>
</reference>
<gene>
    <name evidence="7" type="ORF">SFRA_000275</name>
</gene>
<feature type="region of interest" description="Disordered" evidence="4">
    <location>
        <begin position="851"/>
        <end position="874"/>
    </location>
</feature>
<dbReference type="InterPro" id="IPR049019">
    <property type="entry name" value="NagJ-like_helical"/>
</dbReference>
<comment type="caution">
    <text evidence="7">The sequence shown here is derived from an EMBL/GenBank/DDBJ whole genome shotgun (WGS) entry which is preliminary data.</text>
</comment>
<comment type="similarity">
    <text evidence="3">Belongs to the glycosyl hydrolase 84 family.</text>
</comment>
<dbReference type="InterPro" id="IPR017853">
    <property type="entry name" value="GH"/>
</dbReference>
<dbReference type="Pfam" id="PF02838">
    <property type="entry name" value="Glyco_hydro_20b"/>
    <property type="match status" value="1"/>
</dbReference>
<dbReference type="InterPro" id="IPR015882">
    <property type="entry name" value="HEX_bac_N"/>
</dbReference>
<keyword evidence="2 3" id="KW-0326">Glycosidase</keyword>
<name>A0A3R7JA75_9ACTN</name>
<dbReference type="Gene3D" id="3.30.379.10">
    <property type="entry name" value="Chitobiase/beta-hexosaminidase domain 2-like"/>
    <property type="match status" value="1"/>
</dbReference>
<dbReference type="SUPFAM" id="SSF55545">
    <property type="entry name" value="beta-N-acetylhexosaminidase-like domain"/>
    <property type="match status" value="1"/>
</dbReference>
<dbReference type="Pfam" id="PF00754">
    <property type="entry name" value="F5_F8_type_C"/>
    <property type="match status" value="1"/>
</dbReference>
<accession>A0A3R7JA75</accession>
<feature type="active site" description="Proton donor" evidence="3">
    <location>
        <position position="314"/>
    </location>
</feature>
<dbReference type="AlphaFoldDB" id="A0A3R7JA75"/>
<dbReference type="SUPFAM" id="SSF51445">
    <property type="entry name" value="(Trans)glycosidases"/>
    <property type="match status" value="1"/>
</dbReference>
<dbReference type="SUPFAM" id="SSF49785">
    <property type="entry name" value="Galactose-binding domain-like"/>
    <property type="match status" value="1"/>
</dbReference>
<evidence type="ECO:0000256" key="3">
    <source>
        <dbReference type="PROSITE-ProRule" id="PRU01353"/>
    </source>
</evidence>
<keyword evidence="1 3" id="KW-0378">Hydrolase</keyword>
<feature type="domain" description="F5/8 type C" evidence="5">
    <location>
        <begin position="848"/>
        <end position="983"/>
    </location>
</feature>
<dbReference type="PANTHER" id="PTHR13170">
    <property type="entry name" value="O-GLCNACASE"/>
    <property type="match status" value="1"/>
</dbReference>
<feature type="region of interest" description="Disordered" evidence="4">
    <location>
        <begin position="1"/>
        <end position="50"/>
    </location>
</feature>